<name>A0A5D0XI96_9MICC</name>
<dbReference type="EMBL" id="VSLD01000013">
    <property type="protein sequence ID" value="TYC96314.1"/>
    <property type="molecule type" value="Genomic_DNA"/>
</dbReference>
<dbReference type="OrthoDB" id="9805171at2"/>
<dbReference type="PANTHER" id="PTHR43464">
    <property type="entry name" value="METHYLTRANSFERASE"/>
    <property type="match status" value="1"/>
</dbReference>
<accession>A0A5D0XI96</accession>
<evidence type="ECO:0000256" key="1">
    <source>
        <dbReference type="ARBA" id="ARBA00022603"/>
    </source>
</evidence>
<dbReference type="GO" id="GO:0008168">
    <property type="term" value="F:methyltransferase activity"/>
    <property type="evidence" value="ECO:0007669"/>
    <property type="project" value="UniProtKB-KW"/>
</dbReference>
<keyword evidence="1 5" id="KW-0489">Methyltransferase</keyword>
<keyword evidence="2 5" id="KW-0808">Transferase</keyword>
<keyword evidence="6" id="KW-1185">Reference proteome</keyword>
<gene>
    <name evidence="5" type="ORF">FQ377_14085</name>
</gene>
<feature type="domain" description="Methyltransferase" evidence="4">
    <location>
        <begin position="40"/>
        <end position="138"/>
    </location>
</feature>
<dbReference type="GO" id="GO:0032259">
    <property type="term" value="P:methylation"/>
    <property type="evidence" value="ECO:0007669"/>
    <property type="project" value="UniProtKB-KW"/>
</dbReference>
<dbReference type="CDD" id="cd02440">
    <property type="entry name" value="AdoMet_MTases"/>
    <property type="match status" value="1"/>
</dbReference>
<evidence type="ECO:0000313" key="6">
    <source>
        <dbReference type="Proteomes" id="UP000323410"/>
    </source>
</evidence>
<comment type="caution">
    <text evidence="5">The sequence shown here is derived from an EMBL/GenBank/DDBJ whole genome shotgun (WGS) entry which is preliminary data.</text>
</comment>
<dbReference type="InterPro" id="IPR041698">
    <property type="entry name" value="Methyltransf_25"/>
</dbReference>
<evidence type="ECO:0000259" key="4">
    <source>
        <dbReference type="Pfam" id="PF13649"/>
    </source>
</evidence>
<dbReference type="Proteomes" id="UP000323410">
    <property type="component" value="Unassembled WGS sequence"/>
</dbReference>
<dbReference type="Gene3D" id="3.40.50.150">
    <property type="entry name" value="Vaccinia Virus protein VP39"/>
    <property type="match status" value="1"/>
</dbReference>
<dbReference type="SUPFAM" id="SSF53335">
    <property type="entry name" value="S-adenosyl-L-methionine-dependent methyltransferases"/>
    <property type="match status" value="1"/>
</dbReference>
<evidence type="ECO:0000313" key="5">
    <source>
        <dbReference type="EMBL" id="TYC96314.1"/>
    </source>
</evidence>
<keyword evidence="3" id="KW-0949">S-adenosyl-L-methionine</keyword>
<protein>
    <submittedName>
        <fullName evidence="5">Class I SAM-dependent methyltransferase</fullName>
    </submittedName>
</protein>
<dbReference type="Pfam" id="PF13649">
    <property type="entry name" value="Methyltransf_25"/>
    <property type="match status" value="1"/>
</dbReference>
<dbReference type="PANTHER" id="PTHR43464:SF19">
    <property type="entry name" value="UBIQUINONE BIOSYNTHESIS O-METHYLTRANSFERASE, MITOCHONDRIAL"/>
    <property type="match status" value="1"/>
</dbReference>
<dbReference type="AlphaFoldDB" id="A0A5D0XI96"/>
<reference evidence="5 6" key="1">
    <citation type="submission" date="2019-08" db="EMBL/GenBank/DDBJ databases">
        <title>Genone of Arthrobacter echini P9.</title>
        <authorList>
            <person name="Bowman J.P."/>
        </authorList>
    </citation>
    <scope>NUCLEOTIDE SEQUENCE [LARGE SCALE GENOMIC DNA]</scope>
    <source>
        <strain evidence="5 6">P9</strain>
    </source>
</reference>
<organism evidence="5 6">
    <name type="scientific">Arthrobacter echini</name>
    <dbReference type="NCBI Taxonomy" id="1529066"/>
    <lineage>
        <taxon>Bacteria</taxon>
        <taxon>Bacillati</taxon>
        <taxon>Actinomycetota</taxon>
        <taxon>Actinomycetes</taxon>
        <taxon>Micrococcales</taxon>
        <taxon>Micrococcaceae</taxon>
        <taxon>Arthrobacter</taxon>
    </lineage>
</organism>
<evidence type="ECO:0000256" key="2">
    <source>
        <dbReference type="ARBA" id="ARBA00022679"/>
    </source>
</evidence>
<evidence type="ECO:0000256" key="3">
    <source>
        <dbReference type="ARBA" id="ARBA00022691"/>
    </source>
</evidence>
<dbReference type="InterPro" id="IPR029063">
    <property type="entry name" value="SAM-dependent_MTases_sf"/>
</dbReference>
<proteinExistence type="predicted"/>
<sequence>MPDAIFGHPRVARVYDPLDPDRSDLDTYMDLVDEFEATAVLDVGCGTGTFGSRLAMERGLRVLGVDPAGASVAVARTKAGADQVMWLVGIAVDVAADASNLGQYDLATMTANVAQVFVDDDGWLANLRAIRTCLRPGGHLAFESRVPSDRAWERWTKELTHQVVDVEGEGPVEDWVQVTRVDGELVTFESPTIFLADGERIDSTSTLRFRTREALERSLLTAGFSGTEVRDLPYAPGRGWLVIARA</sequence>